<name>A0A7J6WZ66_THATH</name>
<organism evidence="1 2">
    <name type="scientific">Thalictrum thalictroides</name>
    <name type="common">Rue-anemone</name>
    <name type="synonym">Anemone thalictroides</name>
    <dbReference type="NCBI Taxonomy" id="46969"/>
    <lineage>
        <taxon>Eukaryota</taxon>
        <taxon>Viridiplantae</taxon>
        <taxon>Streptophyta</taxon>
        <taxon>Embryophyta</taxon>
        <taxon>Tracheophyta</taxon>
        <taxon>Spermatophyta</taxon>
        <taxon>Magnoliopsida</taxon>
        <taxon>Ranunculales</taxon>
        <taxon>Ranunculaceae</taxon>
        <taxon>Thalictroideae</taxon>
        <taxon>Thalictrum</taxon>
    </lineage>
</organism>
<sequence length="94" mass="10962">MDSGLVVFAYMPHRCSMDYVFSRDKPVEMNRILLWEILLPTFLASKVSNTIERGHQSRSPGQMILNKVLMILNFNKKRFGMKFFVAVLYNALVF</sequence>
<dbReference type="AlphaFoldDB" id="A0A7J6WZ66"/>
<dbReference type="Proteomes" id="UP000554482">
    <property type="component" value="Unassembled WGS sequence"/>
</dbReference>
<reference evidence="1 2" key="1">
    <citation type="submission" date="2020-06" db="EMBL/GenBank/DDBJ databases">
        <title>Transcriptomic and genomic resources for Thalictrum thalictroides and T. hernandezii: Facilitating candidate gene discovery in an emerging model plant lineage.</title>
        <authorList>
            <person name="Arias T."/>
            <person name="Riano-Pachon D.M."/>
            <person name="Di Stilio V.S."/>
        </authorList>
    </citation>
    <scope>NUCLEOTIDE SEQUENCE [LARGE SCALE GENOMIC DNA]</scope>
    <source>
        <strain evidence="2">cv. WT478/WT964</strain>
        <tissue evidence="1">Leaves</tissue>
    </source>
</reference>
<proteinExistence type="predicted"/>
<accession>A0A7J6WZ66</accession>
<evidence type="ECO:0000313" key="2">
    <source>
        <dbReference type="Proteomes" id="UP000554482"/>
    </source>
</evidence>
<keyword evidence="2" id="KW-1185">Reference proteome</keyword>
<protein>
    <submittedName>
        <fullName evidence="1">Uncharacterized protein</fullName>
    </submittedName>
</protein>
<gene>
    <name evidence="1" type="ORF">FRX31_007657</name>
</gene>
<evidence type="ECO:0000313" key="1">
    <source>
        <dbReference type="EMBL" id="KAF5202751.1"/>
    </source>
</evidence>
<comment type="caution">
    <text evidence="1">The sequence shown here is derived from an EMBL/GenBank/DDBJ whole genome shotgun (WGS) entry which is preliminary data.</text>
</comment>
<dbReference type="EMBL" id="JABWDY010007675">
    <property type="protein sequence ID" value="KAF5202751.1"/>
    <property type="molecule type" value="Genomic_DNA"/>
</dbReference>